<dbReference type="AlphaFoldDB" id="A0A8C5HUA8"/>
<sequence>MSFHFLSQQIIATMDTHVRFRVLLDHIVKKVSFPEMPTLQELIKGVQETFAISEDISLQYKDTDFDDFFTLTSTDDLKDKDTLKIIYVEPPTLILSNINCDSTLNSSLVEMAFEKSSQCSSSAESDDTVILPPPHPTTPMHQPWPREFPLPCFSYTTEMALKQGMIEYEKDGTLPCHNKCFPHLKTNILECLADAMYTYTAYANDTQRYAVAEALVNKYPCLREPGSFNGLYGWQQSLKYKVGNYRTKLRALGVPEVMINTLKQKSSDKQAKNVKKAKKCESNYFPPVPAWETPESLEITRVQLLAETKKKNNDQVINDLMSQTFSLRRQEVLSEGSNVATLL</sequence>
<dbReference type="InterPro" id="IPR000270">
    <property type="entry name" value="PB1_dom"/>
</dbReference>
<evidence type="ECO:0000313" key="3">
    <source>
        <dbReference type="Proteomes" id="UP000694680"/>
    </source>
</evidence>
<dbReference type="SUPFAM" id="SSF54277">
    <property type="entry name" value="CAD &amp; PB1 domains"/>
    <property type="match status" value="1"/>
</dbReference>
<proteinExistence type="predicted"/>
<dbReference type="Pfam" id="PF00564">
    <property type="entry name" value="PB1"/>
    <property type="match status" value="1"/>
</dbReference>
<accession>A0A8C5HUA8</accession>
<evidence type="ECO:0000313" key="2">
    <source>
        <dbReference type="Ensembl" id="ENSGWIP00000050846.1"/>
    </source>
</evidence>
<keyword evidence="3" id="KW-1185">Reference proteome</keyword>
<evidence type="ECO:0000259" key="1">
    <source>
        <dbReference type="Pfam" id="PF00564"/>
    </source>
</evidence>
<reference evidence="2" key="1">
    <citation type="submission" date="2020-06" db="EMBL/GenBank/DDBJ databases">
        <authorList>
            <consortium name="Wellcome Sanger Institute Data Sharing"/>
        </authorList>
    </citation>
    <scope>NUCLEOTIDE SEQUENCE [LARGE SCALE GENOMIC DNA]</scope>
</reference>
<name>A0A8C5HUA8_GOUWI</name>
<dbReference type="PANTHER" id="PTHR31025:SF31">
    <property type="entry name" value="SI:CH211-166E11.5"/>
    <property type="match status" value="1"/>
</dbReference>
<reference evidence="2" key="2">
    <citation type="submission" date="2025-08" db="UniProtKB">
        <authorList>
            <consortium name="Ensembl"/>
        </authorList>
    </citation>
    <scope>IDENTIFICATION</scope>
</reference>
<dbReference type="Ensembl" id="ENSGWIT00000054905.1">
    <property type="protein sequence ID" value="ENSGWIP00000050846.1"/>
    <property type="gene ID" value="ENSGWIG00000024666.1"/>
</dbReference>
<protein>
    <recommendedName>
        <fullName evidence="1">PB1 domain-containing protein</fullName>
    </recommendedName>
</protein>
<reference evidence="2" key="3">
    <citation type="submission" date="2025-09" db="UniProtKB">
        <authorList>
            <consortium name="Ensembl"/>
        </authorList>
    </citation>
    <scope>IDENTIFICATION</scope>
</reference>
<organism evidence="2 3">
    <name type="scientific">Gouania willdenowi</name>
    <name type="common">Blunt-snouted clingfish</name>
    <name type="synonym">Lepadogaster willdenowi</name>
    <dbReference type="NCBI Taxonomy" id="441366"/>
    <lineage>
        <taxon>Eukaryota</taxon>
        <taxon>Metazoa</taxon>
        <taxon>Chordata</taxon>
        <taxon>Craniata</taxon>
        <taxon>Vertebrata</taxon>
        <taxon>Euteleostomi</taxon>
        <taxon>Actinopterygii</taxon>
        <taxon>Neopterygii</taxon>
        <taxon>Teleostei</taxon>
        <taxon>Neoteleostei</taxon>
        <taxon>Acanthomorphata</taxon>
        <taxon>Ovalentaria</taxon>
        <taxon>Blenniimorphae</taxon>
        <taxon>Blenniiformes</taxon>
        <taxon>Gobiesocoidei</taxon>
        <taxon>Gobiesocidae</taxon>
        <taxon>Gobiesocinae</taxon>
        <taxon>Gouania</taxon>
    </lineage>
</organism>
<feature type="domain" description="PB1" evidence="1">
    <location>
        <begin position="27"/>
        <end position="79"/>
    </location>
</feature>
<dbReference type="PANTHER" id="PTHR31025">
    <property type="entry name" value="SI:CH211-196P9.1-RELATED"/>
    <property type="match status" value="1"/>
</dbReference>
<dbReference type="Proteomes" id="UP000694680">
    <property type="component" value="Chromosome 12"/>
</dbReference>